<gene>
    <name evidence="3" type="ORF">GA0070215_12584</name>
</gene>
<organism evidence="3 4">
    <name type="scientific">Micromonospora marina</name>
    <dbReference type="NCBI Taxonomy" id="307120"/>
    <lineage>
        <taxon>Bacteria</taxon>
        <taxon>Bacillati</taxon>
        <taxon>Actinomycetota</taxon>
        <taxon>Actinomycetes</taxon>
        <taxon>Micromonosporales</taxon>
        <taxon>Micromonosporaceae</taxon>
        <taxon>Micromonospora</taxon>
    </lineage>
</organism>
<proteinExistence type="predicted"/>
<sequence length="266" mass="27607">MASLTANRADGTKRVPVLDTREWLPSPARLAAAGCVLAFAAAVWPASIAGPGDGWIVSVLLIVEVALLLLPWGLPRDGRSGTSFWVEALLGLTAPVGALALVTIGGASWLSVGADWTWFVVAVVLGGALIAMSGMDVRGLVRGELAFLMGPTSSSHTLARAFTTIVSPAGEEVLFRAVVLTAAATATLPLGLLAAVAFVARHHVSPGQNWRGSTRATMLEIIAAAALLVLTLLSGSIYPALLAHTINNVPMFVLHLQRAVVGRDEE</sequence>
<evidence type="ECO:0000256" key="1">
    <source>
        <dbReference type="SAM" id="Phobius"/>
    </source>
</evidence>
<protein>
    <recommendedName>
        <fullName evidence="2">CAAX prenyl protease 2/Lysostaphin resistance protein A-like domain-containing protein</fullName>
    </recommendedName>
</protein>
<keyword evidence="1" id="KW-0472">Membrane</keyword>
<evidence type="ECO:0000259" key="2">
    <source>
        <dbReference type="Pfam" id="PF02517"/>
    </source>
</evidence>
<evidence type="ECO:0000313" key="3">
    <source>
        <dbReference type="EMBL" id="SCF41643.1"/>
    </source>
</evidence>
<dbReference type="Pfam" id="PF02517">
    <property type="entry name" value="Rce1-like"/>
    <property type="match status" value="1"/>
</dbReference>
<dbReference type="RefSeq" id="WP_244167120.1">
    <property type="nucleotide sequence ID" value="NZ_FMCV01000025.1"/>
</dbReference>
<keyword evidence="4" id="KW-1185">Reference proteome</keyword>
<dbReference type="InterPro" id="IPR003675">
    <property type="entry name" value="Rce1/LyrA-like_dom"/>
</dbReference>
<dbReference type="AlphaFoldDB" id="A0A1C5A8T0"/>
<reference evidence="4" key="1">
    <citation type="submission" date="2016-06" db="EMBL/GenBank/DDBJ databases">
        <authorList>
            <person name="Varghese N."/>
        </authorList>
    </citation>
    <scope>NUCLEOTIDE SEQUENCE [LARGE SCALE GENOMIC DNA]</scope>
    <source>
        <strain evidence="4">DSM 45555</strain>
    </source>
</reference>
<accession>A0A1C5A8T0</accession>
<feature type="transmembrane region" description="Helical" evidence="1">
    <location>
        <begin position="54"/>
        <end position="72"/>
    </location>
</feature>
<feature type="transmembrane region" description="Helical" evidence="1">
    <location>
        <begin position="173"/>
        <end position="200"/>
    </location>
</feature>
<name>A0A1C5A8T0_9ACTN</name>
<feature type="domain" description="CAAX prenyl protease 2/Lysostaphin resistance protein A-like" evidence="2">
    <location>
        <begin position="159"/>
        <end position="249"/>
    </location>
</feature>
<evidence type="ECO:0000313" key="4">
    <source>
        <dbReference type="Proteomes" id="UP000198551"/>
    </source>
</evidence>
<feature type="transmembrane region" description="Helical" evidence="1">
    <location>
        <begin position="116"/>
        <end position="133"/>
    </location>
</feature>
<dbReference type="EMBL" id="FMCV01000025">
    <property type="protein sequence ID" value="SCF41643.1"/>
    <property type="molecule type" value="Genomic_DNA"/>
</dbReference>
<feature type="transmembrane region" description="Helical" evidence="1">
    <location>
        <begin position="30"/>
        <end position="48"/>
    </location>
</feature>
<dbReference type="GO" id="GO:0080120">
    <property type="term" value="P:CAAX-box protein maturation"/>
    <property type="evidence" value="ECO:0007669"/>
    <property type="project" value="UniProtKB-ARBA"/>
</dbReference>
<feature type="transmembrane region" description="Helical" evidence="1">
    <location>
        <begin position="84"/>
        <end position="110"/>
    </location>
</feature>
<keyword evidence="1" id="KW-1133">Transmembrane helix</keyword>
<keyword evidence="1" id="KW-0812">Transmembrane</keyword>
<feature type="transmembrane region" description="Helical" evidence="1">
    <location>
        <begin position="221"/>
        <end position="241"/>
    </location>
</feature>
<dbReference type="Proteomes" id="UP000198551">
    <property type="component" value="Unassembled WGS sequence"/>
</dbReference>
<dbReference type="GO" id="GO:0004175">
    <property type="term" value="F:endopeptidase activity"/>
    <property type="evidence" value="ECO:0007669"/>
    <property type="project" value="UniProtKB-ARBA"/>
</dbReference>